<evidence type="ECO:0000313" key="2">
    <source>
        <dbReference type="EMBL" id="MFC4472621.1"/>
    </source>
</evidence>
<evidence type="ECO:0000313" key="3">
    <source>
        <dbReference type="Proteomes" id="UP001596012"/>
    </source>
</evidence>
<feature type="region of interest" description="Disordered" evidence="1">
    <location>
        <begin position="186"/>
        <end position="210"/>
    </location>
</feature>
<accession>A0ABV8ZBA1</accession>
<reference evidence="3" key="1">
    <citation type="journal article" date="2019" name="Int. J. Syst. Evol. Microbiol.">
        <title>The Global Catalogue of Microorganisms (GCM) 10K type strain sequencing project: providing services to taxonomists for standard genome sequencing and annotation.</title>
        <authorList>
            <consortium name="The Broad Institute Genomics Platform"/>
            <consortium name="The Broad Institute Genome Sequencing Center for Infectious Disease"/>
            <person name="Wu L."/>
            <person name="Ma J."/>
        </authorList>
    </citation>
    <scope>NUCLEOTIDE SEQUENCE [LARGE SCALE GENOMIC DNA]</scope>
    <source>
        <strain evidence="3">DT43</strain>
    </source>
</reference>
<sequence>MDTLDGLEIKVFDTAEQLDAWLNAHAGLERGIWLKIAKKGSGRTTVTVAEALDVALCHGWIDGQRRRHDETYFLQKYTPRRPRSEWSMVNVRKVAALTAAGRMRPRGLAEVAAAKTDGRWAAAYESQRSATVPDDLAAALERDPRAKEAFERLGRTGQYQVMLGLLKARTPEVRAARLDKAIAELGKTPFEAGRPAAQSADPSPARPSRT</sequence>
<protein>
    <submittedName>
        <fullName evidence="2">YdeI family protein</fullName>
    </submittedName>
</protein>
<name>A0ABV8ZBA1_9ACTN</name>
<evidence type="ECO:0000256" key="1">
    <source>
        <dbReference type="SAM" id="MobiDB-lite"/>
    </source>
</evidence>
<dbReference type="Proteomes" id="UP001596012">
    <property type="component" value="Unassembled WGS sequence"/>
</dbReference>
<dbReference type="RefSeq" id="WP_386356740.1">
    <property type="nucleotide sequence ID" value="NZ_JBHSFG010000122.1"/>
</dbReference>
<proteinExistence type="predicted"/>
<gene>
    <name evidence="2" type="ORF">ACFPH6_50615</name>
</gene>
<organism evidence="2 3">
    <name type="scientific">Streptomyces xiangluensis</name>
    <dbReference type="NCBI Taxonomy" id="2665720"/>
    <lineage>
        <taxon>Bacteria</taxon>
        <taxon>Bacillati</taxon>
        <taxon>Actinomycetota</taxon>
        <taxon>Actinomycetes</taxon>
        <taxon>Kitasatosporales</taxon>
        <taxon>Streptomycetaceae</taxon>
        <taxon>Streptomyces</taxon>
    </lineage>
</organism>
<keyword evidence="3" id="KW-1185">Reference proteome</keyword>
<comment type="caution">
    <text evidence="2">The sequence shown here is derived from an EMBL/GenBank/DDBJ whole genome shotgun (WGS) entry which is preliminary data.</text>
</comment>
<dbReference type="Pfam" id="PF13376">
    <property type="entry name" value="OmdA"/>
    <property type="match status" value="1"/>
</dbReference>
<dbReference type="EMBL" id="JBHSFG010000122">
    <property type="protein sequence ID" value="MFC4472621.1"/>
    <property type="molecule type" value="Genomic_DNA"/>
</dbReference>